<comment type="caution">
    <text evidence="2">The sequence shown here is derived from an EMBL/GenBank/DDBJ whole genome shotgun (WGS) entry which is preliminary data.</text>
</comment>
<dbReference type="STRING" id="1325130.HFN_0711"/>
<proteinExistence type="predicted"/>
<keyword evidence="1" id="KW-1133">Transmembrane helix</keyword>
<organism evidence="2 3">
    <name type="scientific">Helicobacter fennelliae MRY12-0050</name>
    <dbReference type="NCBI Taxonomy" id="1325130"/>
    <lineage>
        <taxon>Bacteria</taxon>
        <taxon>Pseudomonadati</taxon>
        <taxon>Campylobacterota</taxon>
        <taxon>Epsilonproteobacteria</taxon>
        <taxon>Campylobacterales</taxon>
        <taxon>Helicobacteraceae</taxon>
        <taxon>Helicobacter</taxon>
    </lineage>
</organism>
<evidence type="ECO:0000256" key="1">
    <source>
        <dbReference type="SAM" id="Phobius"/>
    </source>
</evidence>
<reference evidence="2 3" key="1">
    <citation type="journal article" date="2013" name="Genome Announc.">
        <title>Draft Genome Sequence of Helicobacter fennelliae Strain MRY12-0050, Isolated from a Bacteremia Patient.</title>
        <authorList>
            <person name="Rimbara E."/>
            <person name="Matsui M."/>
            <person name="Mori S."/>
            <person name="Suzuki S."/>
            <person name="Suzuki M."/>
            <person name="Kim H."/>
            <person name="Sekizuka T."/>
            <person name="Kuroda M."/>
            <person name="Shibayama K."/>
        </authorList>
    </citation>
    <scope>NUCLEOTIDE SEQUENCE [LARGE SCALE GENOMIC DNA]</scope>
    <source>
        <strain evidence="2 3">MRY12-0050</strain>
    </source>
</reference>
<gene>
    <name evidence="2" type="ORF">HFN_0711</name>
</gene>
<sequence length="275" mass="32264">MSNEILWKLKHKKTFQFFWSWIARMIFFFGGICFIILGLQKYLSRDDNSLFITIILLVLVLLWFMTSPQLIYKTINLKAMFLTKKSLVLQKYIGSDIILPLGTFYVDISSPSWFAALLVCDDVEIANFNGKTIYTLQLIEGDIENINQLYATLNPFITEFLLSLDKDSYDKAYSILLPTTQDFHSNLYKNKNRQAKRGKSKCQIIRNLYLLMLIQYYGNQKENFISLRFCNMLFILVWQFSFVGFAGLFCLKNLCGILYWLLGLVFFLPLNLIRH</sequence>
<name>T1D2Q3_9HELI</name>
<accession>T1D2Q3</accession>
<keyword evidence="1" id="KW-0472">Membrane</keyword>
<keyword evidence="1" id="KW-0812">Transmembrane</keyword>
<dbReference type="Proteomes" id="UP000018143">
    <property type="component" value="Unassembled WGS sequence"/>
</dbReference>
<keyword evidence="3" id="KW-1185">Reference proteome</keyword>
<dbReference type="RefSeq" id="WP_023948772.1">
    <property type="nucleotide sequence ID" value="NZ_BASD01000022.1"/>
</dbReference>
<dbReference type="AlphaFoldDB" id="T1D2Q3"/>
<dbReference type="OrthoDB" id="18343at209"/>
<protein>
    <submittedName>
        <fullName evidence="2">Uncharacterized protein</fullName>
    </submittedName>
</protein>
<feature type="transmembrane region" description="Helical" evidence="1">
    <location>
        <begin position="49"/>
        <end position="72"/>
    </location>
</feature>
<feature type="transmembrane region" description="Helical" evidence="1">
    <location>
        <begin position="21"/>
        <end position="43"/>
    </location>
</feature>
<evidence type="ECO:0000313" key="3">
    <source>
        <dbReference type="Proteomes" id="UP000018143"/>
    </source>
</evidence>
<feature type="transmembrane region" description="Helical" evidence="1">
    <location>
        <begin position="229"/>
        <end position="251"/>
    </location>
</feature>
<evidence type="ECO:0000313" key="2">
    <source>
        <dbReference type="EMBL" id="GAD19471.1"/>
    </source>
</evidence>
<dbReference type="EMBL" id="BASD01000022">
    <property type="protein sequence ID" value="GAD19471.1"/>
    <property type="molecule type" value="Genomic_DNA"/>
</dbReference>
<feature type="transmembrane region" description="Helical" evidence="1">
    <location>
        <begin position="257"/>
        <end position="273"/>
    </location>
</feature>